<dbReference type="PRINTS" id="PR01534">
    <property type="entry name" value="VOMERONASL1R"/>
</dbReference>
<evidence type="ECO:0000256" key="9">
    <source>
        <dbReference type="ARBA" id="ARBA00023170"/>
    </source>
</evidence>
<keyword evidence="13" id="KW-1185">Reference proteome</keyword>
<evidence type="ECO:0000256" key="2">
    <source>
        <dbReference type="ARBA" id="ARBA00010663"/>
    </source>
</evidence>
<dbReference type="SUPFAM" id="SSF81321">
    <property type="entry name" value="Family A G protein-coupled receptor-like"/>
    <property type="match status" value="1"/>
</dbReference>
<keyword evidence="9 14" id="KW-0675">Receptor</keyword>
<gene>
    <name evidence="14" type="primary">LOC106972972</name>
</gene>
<accession>A0A6J1XKH4</accession>
<protein>
    <submittedName>
        <fullName evidence="14">Vomeronasal type-1 receptor 4</fullName>
    </submittedName>
</protein>
<comment type="subcellular location">
    <subcellularLocation>
        <location evidence="1">Cell membrane</location>
        <topology evidence="1">Multi-pass membrane protein</topology>
    </subcellularLocation>
</comment>
<evidence type="ECO:0000256" key="3">
    <source>
        <dbReference type="ARBA" id="ARBA00022475"/>
    </source>
</evidence>
<organism evidence="13 14">
    <name type="scientific">Acinonyx jubatus</name>
    <name type="common">Cheetah</name>
    <dbReference type="NCBI Taxonomy" id="32536"/>
    <lineage>
        <taxon>Eukaryota</taxon>
        <taxon>Metazoa</taxon>
        <taxon>Chordata</taxon>
        <taxon>Craniata</taxon>
        <taxon>Vertebrata</taxon>
        <taxon>Euteleostomi</taxon>
        <taxon>Mammalia</taxon>
        <taxon>Eutheria</taxon>
        <taxon>Laurasiatheria</taxon>
        <taxon>Carnivora</taxon>
        <taxon>Feliformia</taxon>
        <taxon>Felidae</taxon>
        <taxon>Felinae</taxon>
        <taxon>Acinonyx</taxon>
    </lineage>
</organism>
<dbReference type="GO" id="GO:0005886">
    <property type="term" value="C:plasma membrane"/>
    <property type="evidence" value="ECO:0007669"/>
    <property type="project" value="UniProtKB-SubCell"/>
</dbReference>
<feature type="transmembrane region" description="Helical" evidence="11">
    <location>
        <begin position="82"/>
        <end position="102"/>
    </location>
</feature>
<evidence type="ECO:0000256" key="7">
    <source>
        <dbReference type="ARBA" id="ARBA00023040"/>
    </source>
</evidence>
<comment type="similarity">
    <text evidence="2">Belongs to the G-protein coupled receptor 1 family.</text>
</comment>
<dbReference type="GO" id="GO:0019236">
    <property type="term" value="P:response to pheromone"/>
    <property type="evidence" value="ECO:0007669"/>
    <property type="project" value="UniProtKB-KW"/>
</dbReference>
<evidence type="ECO:0000256" key="6">
    <source>
        <dbReference type="ARBA" id="ARBA00022989"/>
    </source>
</evidence>
<keyword evidence="3" id="KW-1003">Cell membrane</keyword>
<keyword evidence="6 11" id="KW-1133">Transmembrane helix</keyword>
<reference evidence="14" key="1">
    <citation type="submission" date="2025-08" db="UniProtKB">
        <authorList>
            <consortium name="RefSeq"/>
        </authorList>
    </citation>
    <scope>IDENTIFICATION</scope>
    <source>
        <tissue evidence="14">Blood</tissue>
    </source>
</reference>
<dbReference type="Pfam" id="PF03402">
    <property type="entry name" value="V1R"/>
    <property type="match status" value="1"/>
</dbReference>
<dbReference type="GO" id="GO:0016503">
    <property type="term" value="F:pheromone receptor activity"/>
    <property type="evidence" value="ECO:0007669"/>
    <property type="project" value="InterPro"/>
</dbReference>
<keyword evidence="7" id="KW-0297">G-protein coupled receptor</keyword>
<feature type="transmembrane region" description="Helical" evidence="11">
    <location>
        <begin position="259"/>
        <end position="286"/>
    </location>
</feature>
<keyword evidence="4" id="KW-0589">Pheromone response</keyword>
<proteinExistence type="inferred from homology"/>
<evidence type="ECO:0000256" key="11">
    <source>
        <dbReference type="SAM" id="Phobius"/>
    </source>
</evidence>
<keyword evidence="10" id="KW-0807">Transducer</keyword>
<dbReference type="GeneID" id="106972972"/>
<evidence type="ECO:0000256" key="8">
    <source>
        <dbReference type="ARBA" id="ARBA00023136"/>
    </source>
</evidence>
<evidence type="ECO:0000313" key="14">
    <source>
        <dbReference type="RefSeq" id="XP_026892929.2"/>
    </source>
</evidence>
<dbReference type="GO" id="GO:0007606">
    <property type="term" value="P:sensory perception of chemical stimulus"/>
    <property type="evidence" value="ECO:0007669"/>
    <property type="project" value="UniProtKB-ARBA"/>
</dbReference>
<name>A0A6J1XKH4_ACIJB</name>
<dbReference type="Gene3D" id="1.20.1070.10">
    <property type="entry name" value="Rhodopsin 7-helix transmembrane proteins"/>
    <property type="match status" value="1"/>
</dbReference>
<sequence>MLLLIVASPSYDHLVLSADFSMEYTGKFLHLLLSLGVFGNLTGPQKLLLVSDSSMSLFAQKNDCYYYLEENVLNDRMAPRDLAIAVIFLSQTIVGILGNFSILHHCVFHYHTEGSLRPTELILMHLIIANSLTMLSKGVPQTLAAFGLQYFLNEFGCKLLLYVQRVGRGMSIGSTCLLSVFQTIMISPMNSCWKDLKTKAPKYIGFSISLCWIQFTFVNLIFPMYVLYASNNWHMKNITKKRDLGYCLSADTETITVSVYAALIVLPEVSLSGLMIWTSGSMVFLLHRHKQRVQHIHSTNVSPRSSAESRAAQSILVLVSTFVSFHSLSSVFHACIALIYNPSWWLVNTAAVISVCFPAISPFLLMRQDSTVCRLCFSWIRNTKSPNLTRKNVNCMCLSNAQLFIYSSCWKSQYRT</sequence>
<dbReference type="Proteomes" id="UP001652583">
    <property type="component" value="Chromosome E2"/>
</dbReference>
<dbReference type="PROSITE" id="PS50262">
    <property type="entry name" value="G_PROTEIN_RECEP_F1_2"/>
    <property type="match status" value="1"/>
</dbReference>
<feature type="domain" description="G-protein coupled receptors family 1 profile" evidence="12">
    <location>
        <begin position="98"/>
        <end position="365"/>
    </location>
</feature>
<evidence type="ECO:0000256" key="5">
    <source>
        <dbReference type="ARBA" id="ARBA00022692"/>
    </source>
</evidence>
<feature type="transmembrane region" description="Helical" evidence="11">
    <location>
        <begin position="315"/>
        <end position="339"/>
    </location>
</feature>
<dbReference type="AlphaFoldDB" id="A0A6J1XKH4"/>
<keyword evidence="8 11" id="KW-0472">Membrane</keyword>
<dbReference type="InterPro" id="IPR004072">
    <property type="entry name" value="Vmron_rcpt_1"/>
</dbReference>
<dbReference type="KEGG" id="aju:106972972"/>
<dbReference type="CDD" id="cd13949">
    <property type="entry name" value="7tm_V1R_pheromone"/>
    <property type="match status" value="1"/>
</dbReference>
<keyword evidence="5 11" id="KW-0812">Transmembrane</keyword>
<dbReference type="InterPro" id="IPR017452">
    <property type="entry name" value="GPCR_Rhodpsn_7TM"/>
</dbReference>
<evidence type="ECO:0000259" key="12">
    <source>
        <dbReference type="PROSITE" id="PS50262"/>
    </source>
</evidence>
<evidence type="ECO:0000256" key="1">
    <source>
        <dbReference type="ARBA" id="ARBA00004651"/>
    </source>
</evidence>
<evidence type="ECO:0000313" key="13">
    <source>
        <dbReference type="Proteomes" id="UP001652583"/>
    </source>
</evidence>
<feature type="transmembrane region" description="Helical" evidence="11">
    <location>
        <begin position="203"/>
        <end position="228"/>
    </location>
</feature>
<evidence type="ECO:0000256" key="10">
    <source>
        <dbReference type="ARBA" id="ARBA00023224"/>
    </source>
</evidence>
<evidence type="ECO:0000256" key="4">
    <source>
        <dbReference type="ARBA" id="ARBA00022507"/>
    </source>
</evidence>
<feature type="transmembrane region" description="Helical" evidence="11">
    <location>
        <begin position="345"/>
        <end position="365"/>
    </location>
</feature>
<dbReference type="RefSeq" id="XP_026892929.2">
    <property type="nucleotide sequence ID" value="XM_027037128.2"/>
</dbReference>
<dbReference type="PANTHER" id="PTHR24062">
    <property type="entry name" value="VOMERONASAL TYPE-1 RECEPTOR"/>
    <property type="match status" value="1"/>
</dbReference>